<dbReference type="GO" id="GO:0031012">
    <property type="term" value="C:extracellular matrix"/>
    <property type="evidence" value="ECO:0007669"/>
    <property type="project" value="TreeGrafter"/>
</dbReference>
<dbReference type="GO" id="GO:0005576">
    <property type="term" value="C:extracellular region"/>
    <property type="evidence" value="ECO:0007669"/>
    <property type="project" value="UniProtKB-SubCell"/>
</dbReference>
<dbReference type="Gene3D" id="2.60.120.830">
    <property type="match status" value="1"/>
</dbReference>
<dbReference type="Proteomes" id="UP000287033">
    <property type="component" value="Unassembled WGS sequence"/>
</dbReference>
<evidence type="ECO:0000256" key="6">
    <source>
        <dbReference type="PIRSR" id="PIRSR613273-3"/>
    </source>
</evidence>
<feature type="region of interest" description="Disordered" evidence="7">
    <location>
        <begin position="968"/>
        <end position="989"/>
    </location>
</feature>
<comment type="subcellular location">
    <subcellularLocation>
        <location evidence="1">Secreted</location>
    </subcellularLocation>
</comment>
<proteinExistence type="predicted"/>
<dbReference type="CDD" id="cd00096">
    <property type="entry name" value="Ig"/>
    <property type="match status" value="1"/>
</dbReference>
<sequence>MFERSLMGVTWLVATTSRITRSDEDKDSGWDAWGSWSDCSRTCGGGASYSLRRCLNGRRCEGRNIRYKTCSNVDCPPEAGDFRHQQCSAHNDVKYQGQYYEWIPLYNDNEAPCALKCRARGTSLIVELSPKVLDGTRCNTESLNMCISGICQVVGCDRQLGSKAKEDNCGVCAGTGSTCRLVRGQSKSHVSPEKLEDTVIAVPYGSRHVKITVKGPAHLHIESKTLQGHKGDHKLNASGASVIENTTIEFQKNSDKEVLKILGPLGADFIIKTRYVSSRDSIVQFMFYQPISHQWRETDFYPCTATCGGGYQLSSAECVDIRSGRVVPEHSCNYYPENKKPKPKLQECNMDDCPSSDGFKQLAIYDHFQPLPRWESNPWTACSVFCGGGIQTRTVPCVEENMYGEIIPVEEWKCMYAFKPVMIQNCNLFDCPKWIAMEWSPCTVTCGRGLRYRVVLCIDYRGQHTGGCSSQLKPHIKEECTVPIPCYKTKEKLPVEAKVPWIKQAQELQEPKAASEEPTFIPEPWSQCSTSCGVGEQVRMVRCRVLLTFSQTVEELPDEECEEEKPPTKRTCFSAPCEGGTATYDVASYGRDDNEMEEQFDWEYEGFTPCSASCLRGKQETIVVCRNKQTQEDVDDTLCDNFKRPPHMVRTCGTDPCPPSWATRPWKHCSATCGVGIQTREVYCKRMVAHTTEDSIKVADEECFDPKPPELQACNQFNCPPSWHTGEWQLCSQICGRGVQSRKVMCKQLLTDGSFLTVADELCLDHKPQVQQPCVNADCPPHLALGKWSKCSVSCGEGIQSREWVCRKLSTTDQLVAVDRNLCNGLSKPPVIQVCKMPNCKELKKNAKTKMPQKQAIRNPQILSVHRVYIQTRQEKRIHFTIGGRAYLLPKTSIVIRCPVRRFQKSLIRWEKDGYRLQNAKRIGITKSGSLKIHNLEARDIGVYSCIAGSIRDTFVLKLIGNDNRLVEPPSSTKAKMRQSIGPEKMNHNESNRLEDKWSQMSKMWQSWSKKNEFYVDGSQMEDNVFLRLLGNHLISRGKINFAELYDSQELYDKHLESSIFQGAYSMDTAQFEEILRNISLWIESGELPEAFASQLMYQLAAEVSRPQATLEKWKAPLDDNATNSKFLDKTRNTSETSINKDTHQQKEKQKPPIIVRKKQAPVLPQRDVAITIGTLAYLAENISSVTLVCEAVGVPEPEVTWTKDGVPVKFNKRMLLLDSARLQIQNVTSQDAGLYGCTVSSELGTDTETSLLLYSEAPVIGSSSKNVTNLATWHLTAVVGSALFVRLGATITITCPVVGMPEPKVMWRMKGGLLGGNSVLLQNGSLVLKNVTLANRGTYDCIATNEIGQATASTFLKLAEPRTALPFIANHQLKERKRVLMASQAGSPITVKQGDVFRIGCPVFAKHKMTISWYFGNQSIHTVLGLEYKVLARGHFMWVPGNWGACTATCGNAGVQQQKLLCLNTNGIEVIESACYELPKPPLLTEPCNTQDCPARWVATTTSDCSVSCGKGIRQRRVTCEQLTATGTVKTLSPAYCADSIEQPAEVEDCLLQPCVGWSSPAWGQCSGRCVGHNIAVQHRQIVCQYTNGTSATEIACDKAKRPASARKCKSSKCNVEWRMGPWRQCAATCGIGFQSRRVTCIHKRSNETVADQYCGWKKRPTTWQRCNLTSCDTSEGGCLDTTRYCALVKRLRLCHLNTYKQRCCESCRML</sequence>
<dbReference type="GO" id="GO:0030198">
    <property type="term" value="P:extracellular matrix organization"/>
    <property type="evidence" value="ECO:0007669"/>
    <property type="project" value="InterPro"/>
</dbReference>
<dbReference type="PROSITE" id="PS50900">
    <property type="entry name" value="PLAC"/>
    <property type="match status" value="1"/>
</dbReference>
<dbReference type="PROSITE" id="PS50092">
    <property type="entry name" value="TSP1"/>
    <property type="match status" value="12"/>
</dbReference>
<dbReference type="InterPro" id="IPR000884">
    <property type="entry name" value="TSP1_rpt"/>
</dbReference>
<dbReference type="PROSITE" id="PS50835">
    <property type="entry name" value="IG_LIKE"/>
    <property type="match status" value="3"/>
</dbReference>
<organism evidence="10 11">
    <name type="scientific">Chiloscyllium punctatum</name>
    <name type="common">Brownbanded bambooshark</name>
    <name type="synonym">Hemiscyllium punctatum</name>
    <dbReference type="NCBI Taxonomy" id="137246"/>
    <lineage>
        <taxon>Eukaryota</taxon>
        <taxon>Metazoa</taxon>
        <taxon>Chordata</taxon>
        <taxon>Craniata</taxon>
        <taxon>Vertebrata</taxon>
        <taxon>Chondrichthyes</taxon>
        <taxon>Elasmobranchii</taxon>
        <taxon>Galeomorphii</taxon>
        <taxon>Galeoidea</taxon>
        <taxon>Orectolobiformes</taxon>
        <taxon>Hemiscylliidae</taxon>
        <taxon>Chiloscyllium</taxon>
    </lineage>
</organism>
<dbReference type="PRINTS" id="PR01857">
    <property type="entry name" value="ADAMTSFAMILY"/>
</dbReference>
<evidence type="ECO:0000313" key="11">
    <source>
        <dbReference type="Proteomes" id="UP000287033"/>
    </source>
</evidence>
<keyword evidence="5 6" id="KW-1015">Disulfide bond</keyword>
<evidence type="ECO:0000256" key="4">
    <source>
        <dbReference type="ARBA" id="ARBA00022737"/>
    </source>
</evidence>
<dbReference type="InterPro" id="IPR013098">
    <property type="entry name" value="Ig_I-set"/>
</dbReference>
<dbReference type="InterPro" id="IPR036383">
    <property type="entry name" value="TSP1_rpt_sf"/>
</dbReference>
<dbReference type="SUPFAM" id="SSF48726">
    <property type="entry name" value="Immunoglobulin"/>
    <property type="match status" value="3"/>
</dbReference>
<keyword evidence="4" id="KW-0677">Repeat</keyword>
<dbReference type="OrthoDB" id="5948003at2759"/>
<dbReference type="FunFam" id="2.60.40.10:FF:000487">
    <property type="entry name" value="ADAMTS-like 3 isoform 1"/>
    <property type="match status" value="1"/>
</dbReference>
<dbReference type="OMA" id="PCGQWVV"/>
<dbReference type="InterPro" id="IPR013783">
    <property type="entry name" value="Ig-like_fold"/>
</dbReference>
<dbReference type="InterPro" id="IPR010909">
    <property type="entry name" value="PLAC"/>
</dbReference>
<gene>
    <name evidence="10" type="ORF">chiPu_0009146</name>
</gene>
<evidence type="ECO:0000259" key="9">
    <source>
        <dbReference type="PROSITE" id="PS50900"/>
    </source>
</evidence>
<dbReference type="FunFam" id="2.20.100.10:FF:000025">
    <property type="entry name" value="ADAMTS like 1"/>
    <property type="match status" value="1"/>
</dbReference>
<dbReference type="InterPro" id="IPR007110">
    <property type="entry name" value="Ig-like_dom"/>
</dbReference>
<feature type="region of interest" description="Disordered" evidence="7">
    <location>
        <begin position="1124"/>
        <end position="1152"/>
    </location>
</feature>
<dbReference type="PANTHER" id="PTHR13723:SF313">
    <property type="entry name" value="PEPTIDASE M12B DOMAIN-CONTAINING PROTEIN"/>
    <property type="match status" value="1"/>
</dbReference>
<dbReference type="Pfam" id="PF08686">
    <property type="entry name" value="PLAC"/>
    <property type="match status" value="1"/>
</dbReference>
<evidence type="ECO:0000256" key="7">
    <source>
        <dbReference type="SAM" id="MobiDB-lite"/>
    </source>
</evidence>
<name>A0A401SJV8_CHIPU</name>
<evidence type="ECO:0000256" key="1">
    <source>
        <dbReference type="ARBA" id="ARBA00004613"/>
    </source>
</evidence>
<dbReference type="Pfam" id="PF07679">
    <property type="entry name" value="I-set"/>
    <property type="match status" value="3"/>
</dbReference>
<reference evidence="10 11" key="1">
    <citation type="journal article" date="2018" name="Nat. Ecol. Evol.">
        <title>Shark genomes provide insights into elasmobranch evolution and the origin of vertebrates.</title>
        <authorList>
            <person name="Hara Y"/>
            <person name="Yamaguchi K"/>
            <person name="Onimaru K"/>
            <person name="Kadota M"/>
            <person name="Koyanagi M"/>
            <person name="Keeley SD"/>
            <person name="Tatsumi K"/>
            <person name="Tanaka K"/>
            <person name="Motone F"/>
            <person name="Kageyama Y"/>
            <person name="Nozu R"/>
            <person name="Adachi N"/>
            <person name="Nishimura O"/>
            <person name="Nakagawa R"/>
            <person name="Tanegashima C"/>
            <person name="Kiyatake I"/>
            <person name="Matsumoto R"/>
            <person name="Murakumo K"/>
            <person name="Nishida K"/>
            <person name="Terakita A"/>
            <person name="Kuratani S"/>
            <person name="Sato K"/>
            <person name="Hyodo S Kuraku.S."/>
        </authorList>
    </citation>
    <scope>NUCLEOTIDE SEQUENCE [LARGE SCALE GENOMIC DNA]</scope>
</reference>
<evidence type="ECO:0000256" key="2">
    <source>
        <dbReference type="ARBA" id="ARBA00022525"/>
    </source>
</evidence>
<dbReference type="SMART" id="SM00409">
    <property type="entry name" value="IG"/>
    <property type="match status" value="3"/>
</dbReference>
<dbReference type="Pfam" id="PF00090">
    <property type="entry name" value="TSP_1"/>
    <property type="match status" value="1"/>
</dbReference>
<feature type="domain" description="Ig-like" evidence="8">
    <location>
        <begin position="1152"/>
        <end position="1253"/>
    </location>
</feature>
<dbReference type="Pfam" id="PF19236">
    <property type="entry name" value="ADAMTS_CR_3"/>
    <property type="match status" value="1"/>
</dbReference>
<keyword evidence="2" id="KW-0964">Secreted</keyword>
<dbReference type="FunFam" id="2.20.100.10:FF:000005">
    <property type="entry name" value="ADAM metallopeptidase with thrombospondin type 1 motif 9"/>
    <property type="match status" value="3"/>
</dbReference>
<evidence type="ECO:0000313" key="10">
    <source>
        <dbReference type="EMBL" id="GCC30692.1"/>
    </source>
</evidence>
<feature type="disulfide bond" evidence="6">
    <location>
        <begin position="43"/>
        <end position="75"/>
    </location>
</feature>
<dbReference type="EMBL" id="BEZZ01000319">
    <property type="protein sequence ID" value="GCC30692.1"/>
    <property type="molecule type" value="Genomic_DNA"/>
</dbReference>
<feature type="domain" description="Ig-like" evidence="8">
    <location>
        <begin position="860"/>
        <end position="948"/>
    </location>
</feature>
<dbReference type="Gene3D" id="2.20.100.10">
    <property type="entry name" value="Thrombospondin type-1 (TSP1) repeat"/>
    <property type="match status" value="12"/>
</dbReference>
<keyword evidence="11" id="KW-1185">Reference proteome</keyword>
<dbReference type="InterPro" id="IPR003599">
    <property type="entry name" value="Ig_sub"/>
</dbReference>
<accession>A0A401SJV8</accession>
<dbReference type="InterPro" id="IPR003598">
    <property type="entry name" value="Ig_sub2"/>
</dbReference>
<dbReference type="SUPFAM" id="SSF82895">
    <property type="entry name" value="TSP-1 type 1 repeat"/>
    <property type="match status" value="12"/>
</dbReference>
<keyword evidence="3" id="KW-0732">Signal</keyword>
<dbReference type="Pfam" id="PF19030">
    <property type="entry name" value="TSP1_ADAMTS"/>
    <property type="match status" value="11"/>
</dbReference>
<dbReference type="FunFam" id="2.20.100.10:FF:000009">
    <property type="entry name" value="ADAMTS-like protein 3 isoform A"/>
    <property type="match status" value="1"/>
</dbReference>
<feature type="disulfide bond" evidence="6">
    <location>
        <begin position="39"/>
        <end position="70"/>
    </location>
</feature>
<evidence type="ECO:0008006" key="12">
    <source>
        <dbReference type="Google" id="ProtNLM"/>
    </source>
</evidence>
<dbReference type="PANTHER" id="PTHR13723">
    <property type="entry name" value="ADAMTS A DISINTEGRIN AND METALLOPROTEASE WITH THROMBOSPONDIN MOTIFS PROTEASE"/>
    <property type="match status" value="1"/>
</dbReference>
<comment type="caution">
    <text evidence="10">The sequence shown here is derived from an EMBL/GenBank/DDBJ whole genome shotgun (WGS) entry which is preliminary data.</text>
</comment>
<feature type="compositionally biased region" description="Basic and acidic residues" evidence="7">
    <location>
        <begin position="1127"/>
        <end position="1151"/>
    </location>
</feature>
<protein>
    <recommendedName>
        <fullName evidence="12">ADAMTS-like protein 3</fullName>
    </recommendedName>
</protein>
<dbReference type="InterPro" id="IPR050439">
    <property type="entry name" value="ADAMTS_ADAMTS-like"/>
</dbReference>
<dbReference type="InterPro" id="IPR045371">
    <property type="entry name" value="ADAMTS_CR_3"/>
</dbReference>
<dbReference type="InterPro" id="IPR036179">
    <property type="entry name" value="Ig-like_dom_sf"/>
</dbReference>
<dbReference type="SMART" id="SM00209">
    <property type="entry name" value="TSP1"/>
    <property type="match status" value="12"/>
</dbReference>
<feature type="domain" description="PLAC" evidence="9">
    <location>
        <begin position="1676"/>
        <end position="1712"/>
    </location>
</feature>
<evidence type="ECO:0000256" key="5">
    <source>
        <dbReference type="ARBA" id="ARBA00023157"/>
    </source>
</evidence>
<dbReference type="InterPro" id="IPR013273">
    <property type="entry name" value="ADAMTS/ADAMTS-like"/>
</dbReference>
<evidence type="ECO:0000259" key="8">
    <source>
        <dbReference type="PROSITE" id="PS50835"/>
    </source>
</evidence>
<feature type="disulfide bond" evidence="6">
    <location>
        <begin position="54"/>
        <end position="60"/>
    </location>
</feature>
<feature type="domain" description="Ig-like" evidence="8">
    <location>
        <begin position="1259"/>
        <end position="1360"/>
    </location>
</feature>
<dbReference type="SMART" id="SM00408">
    <property type="entry name" value="IGc2"/>
    <property type="match status" value="3"/>
</dbReference>
<dbReference type="STRING" id="137246.A0A401SJV8"/>
<evidence type="ECO:0000256" key="3">
    <source>
        <dbReference type="ARBA" id="ARBA00022729"/>
    </source>
</evidence>
<dbReference type="Gene3D" id="2.60.40.10">
    <property type="entry name" value="Immunoglobulins"/>
    <property type="match status" value="3"/>
</dbReference>